<dbReference type="GO" id="GO:0005789">
    <property type="term" value="C:endoplasmic reticulum membrane"/>
    <property type="evidence" value="ECO:0007669"/>
    <property type="project" value="TreeGrafter"/>
</dbReference>
<dbReference type="AlphaFoldDB" id="A0A5C3Q979"/>
<feature type="domain" description="Endoplasmic reticulum vesicle transporter C-terminal" evidence="6">
    <location>
        <begin position="176"/>
        <end position="330"/>
    </location>
</feature>
<dbReference type="Pfam" id="PF13850">
    <property type="entry name" value="ERGIC_N"/>
    <property type="match status" value="1"/>
</dbReference>
<accession>A0A5C3Q979</accession>
<dbReference type="InterPro" id="IPR045888">
    <property type="entry name" value="Erv"/>
</dbReference>
<evidence type="ECO:0000313" key="9">
    <source>
        <dbReference type="Proteomes" id="UP000305067"/>
    </source>
</evidence>
<evidence type="ECO:0000259" key="7">
    <source>
        <dbReference type="Pfam" id="PF13850"/>
    </source>
</evidence>
<dbReference type="OrthoDB" id="5541786at2759"/>
<dbReference type="EMBL" id="ML178856">
    <property type="protein sequence ID" value="TFK96718.1"/>
    <property type="molecule type" value="Genomic_DNA"/>
</dbReference>
<dbReference type="PANTHER" id="PTHR10984:SF81">
    <property type="entry name" value="ER-DERIVED VESICLES PROTEIN ERV41"/>
    <property type="match status" value="1"/>
</dbReference>
<organism evidence="8 9">
    <name type="scientific">Pterulicium gracile</name>
    <dbReference type="NCBI Taxonomy" id="1884261"/>
    <lineage>
        <taxon>Eukaryota</taxon>
        <taxon>Fungi</taxon>
        <taxon>Dikarya</taxon>
        <taxon>Basidiomycota</taxon>
        <taxon>Agaricomycotina</taxon>
        <taxon>Agaricomycetes</taxon>
        <taxon>Agaricomycetidae</taxon>
        <taxon>Agaricales</taxon>
        <taxon>Pleurotineae</taxon>
        <taxon>Pterulaceae</taxon>
        <taxon>Pterulicium</taxon>
    </lineage>
</organism>
<evidence type="ECO:0000256" key="3">
    <source>
        <dbReference type="ARBA" id="ARBA00022989"/>
    </source>
</evidence>
<keyword evidence="2 5" id="KW-0812">Transmembrane</keyword>
<sequence>MATSREDDNILAKLDSFVPIPEKLDAFPKLPSTYKSRSEGRGFLTVFVALVTFMLMLNDIGEYIWGWPDFDFAVDPAVNSYMDVNVDILVAMPCQFLSVDLRDAVGDRLFLTSSFRRDGATFDMAQARQIQQQAHSVTAHQAIKQSRTSRGLFDTILRRPAKKPQLPKYKHVPDATACRVVGQLEVKKVTANLHITTLGHGYSSRIHVPHDKMNLSHVISEFSFGPYFPDITQPLDNTYELFHEPFVAYQYFLHVVPTTYSTGPNHLVRTHQYSVTHYNRKLDHGIGTPGIFFKFDLDPLAISITQRRTSFLQVLIRCVGVIGGVFVCMGYAVRIGSRAVDAVTGADRTSGLVAAESSGVKVGLRAKWGGGSIRSRQNRSMSGWDPDAAGNGSPYNSYAGTPVSGGFNVGSPRQLRTIPRFT</sequence>
<evidence type="ECO:0000313" key="8">
    <source>
        <dbReference type="EMBL" id="TFK96718.1"/>
    </source>
</evidence>
<keyword evidence="9" id="KW-1185">Reference proteome</keyword>
<dbReference type="PANTHER" id="PTHR10984">
    <property type="entry name" value="ENDOPLASMIC RETICULUM-GOLGI INTERMEDIATE COMPARTMENT PROTEIN"/>
    <property type="match status" value="1"/>
</dbReference>
<dbReference type="GO" id="GO:0006888">
    <property type="term" value="P:endoplasmic reticulum to Golgi vesicle-mediated transport"/>
    <property type="evidence" value="ECO:0007669"/>
    <property type="project" value="TreeGrafter"/>
</dbReference>
<dbReference type="InterPro" id="IPR012936">
    <property type="entry name" value="Erv_C"/>
</dbReference>
<feature type="transmembrane region" description="Helical" evidence="5">
    <location>
        <begin position="40"/>
        <end position="57"/>
    </location>
</feature>
<keyword evidence="4 5" id="KW-0472">Membrane</keyword>
<dbReference type="InterPro" id="IPR039542">
    <property type="entry name" value="Erv_N"/>
</dbReference>
<protein>
    <submittedName>
        <fullName evidence="8">Endoplasmic reticulum-derived transport vesicle ERV46</fullName>
    </submittedName>
</protein>
<dbReference type="GO" id="GO:0006890">
    <property type="term" value="P:retrograde vesicle-mediated transport, Golgi to endoplasmic reticulum"/>
    <property type="evidence" value="ECO:0007669"/>
    <property type="project" value="TreeGrafter"/>
</dbReference>
<keyword evidence="3 5" id="KW-1133">Transmembrane helix</keyword>
<dbReference type="STRING" id="1884261.A0A5C3Q979"/>
<evidence type="ECO:0000256" key="1">
    <source>
        <dbReference type="ARBA" id="ARBA00004370"/>
    </source>
</evidence>
<evidence type="ECO:0000256" key="2">
    <source>
        <dbReference type="ARBA" id="ARBA00022692"/>
    </source>
</evidence>
<dbReference type="Pfam" id="PF07970">
    <property type="entry name" value="COPIIcoated_ERV"/>
    <property type="match status" value="1"/>
</dbReference>
<dbReference type="Proteomes" id="UP000305067">
    <property type="component" value="Unassembled WGS sequence"/>
</dbReference>
<comment type="subcellular location">
    <subcellularLocation>
        <location evidence="1">Membrane</location>
    </subcellularLocation>
</comment>
<name>A0A5C3Q979_9AGAR</name>
<feature type="domain" description="Endoplasmic reticulum vesicle transporter N-terminal" evidence="7">
    <location>
        <begin position="23"/>
        <end position="108"/>
    </location>
</feature>
<evidence type="ECO:0000259" key="6">
    <source>
        <dbReference type="Pfam" id="PF07970"/>
    </source>
</evidence>
<dbReference type="GO" id="GO:0030134">
    <property type="term" value="C:COPII-coated ER to Golgi transport vesicle"/>
    <property type="evidence" value="ECO:0007669"/>
    <property type="project" value="TreeGrafter"/>
</dbReference>
<evidence type="ECO:0000256" key="5">
    <source>
        <dbReference type="SAM" id="Phobius"/>
    </source>
</evidence>
<reference evidence="8 9" key="1">
    <citation type="journal article" date="2019" name="Nat. Ecol. Evol.">
        <title>Megaphylogeny resolves global patterns of mushroom evolution.</title>
        <authorList>
            <person name="Varga T."/>
            <person name="Krizsan K."/>
            <person name="Foldi C."/>
            <person name="Dima B."/>
            <person name="Sanchez-Garcia M."/>
            <person name="Sanchez-Ramirez S."/>
            <person name="Szollosi G.J."/>
            <person name="Szarkandi J.G."/>
            <person name="Papp V."/>
            <person name="Albert L."/>
            <person name="Andreopoulos W."/>
            <person name="Angelini C."/>
            <person name="Antonin V."/>
            <person name="Barry K.W."/>
            <person name="Bougher N.L."/>
            <person name="Buchanan P."/>
            <person name="Buyck B."/>
            <person name="Bense V."/>
            <person name="Catcheside P."/>
            <person name="Chovatia M."/>
            <person name="Cooper J."/>
            <person name="Damon W."/>
            <person name="Desjardin D."/>
            <person name="Finy P."/>
            <person name="Geml J."/>
            <person name="Haridas S."/>
            <person name="Hughes K."/>
            <person name="Justo A."/>
            <person name="Karasinski D."/>
            <person name="Kautmanova I."/>
            <person name="Kiss B."/>
            <person name="Kocsube S."/>
            <person name="Kotiranta H."/>
            <person name="LaButti K.M."/>
            <person name="Lechner B.E."/>
            <person name="Liimatainen K."/>
            <person name="Lipzen A."/>
            <person name="Lukacs Z."/>
            <person name="Mihaltcheva S."/>
            <person name="Morgado L.N."/>
            <person name="Niskanen T."/>
            <person name="Noordeloos M.E."/>
            <person name="Ohm R.A."/>
            <person name="Ortiz-Santana B."/>
            <person name="Ovrebo C."/>
            <person name="Racz N."/>
            <person name="Riley R."/>
            <person name="Savchenko A."/>
            <person name="Shiryaev A."/>
            <person name="Soop K."/>
            <person name="Spirin V."/>
            <person name="Szebenyi C."/>
            <person name="Tomsovsky M."/>
            <person name="Tulloss R.E."/>
            <person name="Uehling J."/>
            <person name="Grigoriev I.V."/>
            <person name="Vagvolgyi C."/>
            <person name="Papp T."/>
            <person name="Martin F.M."/>
            <person name="Miettinen O."/>
            <person name="Hibbett D.S."/>
            <person name="Nagy L.G."/>
        </authorList>
    </citation>
    <scope>NUCLEOTIDE SEQUENCE [LARGE SCALE GENOMIC DNA]</scope>
    <source>
        <strain evidence="8 9">CBS 309.79</strain>
    </source>
</reference>
<dbReference type="GO" id="GO:0000139">
    <property type="term" value="C:Golgi membrane"/>
    <property type="evidence" value="ECO:0007669"/>
    <property type="project" value="TreeGrafter"/>
</dbReference>
<proteinExistence type="predicted"/>
<evidence type="ECO:0000256" key="4">
    <source>
        <dbReference type="ARBA" id="ARBA00023136"/>
    </source>
</evidence>
<gene>
    <name evidence="8" type="ORF">BDV98DRAFT_659039</name>
</gene>